<organism evidence="1">
    <name type="scientific">Culex pipiens</name>
    <name type="common">House mosquito</name>
    <dbReference type="NCBI Taxonomy" id="7175"/>
    <lineage>
        <taxon>Eukaryota</taxon>
        <taxon>Metazoa</taxon>
        <taxon>Ecdysozoa</taxon>
        <taxon>Arthropoda</taxon>
        <taxon>Hexapoda</taxon>
        <taxon>Insecta</taxon>
        <taxon>Pterygota</taxon>
        <taxon>Neoptera</taxon>
        <taxon>Endopterygota</taxon>
        <taxon>Diptera</taxon>
        <taxon>Nematocera</taxon>
        <taxon>Culicoidea</taxon>
        <taxon>Culicidae</taxon>
        <taxon>Culicinae</taxon>
        <taxon>Culicini</taxon>
        <taxon>Culex</taxon>
        <taxon>Culex</taxon>
    </lineage>
</organism>
<sequence length="122" mass="13250">MTERTTTTTTARAIELGCGVVLVRSGGRAARGNTACVSARFNTLASLGLVADLLFGAFSLGCRRHSLNSVLILRGSELVGKRAQHVRNTRETFGTRKWAREIADFRSENTTVNSTHPTSDRN</sequence>
<dbReference type="AlphaFoldDB" id="A0A8D8PFC1"/>
<protein>
    <submittedName>
        <fullName evidence="1">(northern house mosquito) hypothetical protein</fullName>
    </submittedName>
</protein>
<reference evidence="1" key="1">
    <citation type="submission" date="2021-05" db="EMBL/GenBank/DDBJ databases">
        <authorList>
            <person name="Alioto T."/>
            <person name="Alioto T."/>
            <person name="Gomez Garrido J."/>
        </authorList>
    </citation>
    <scope>NUCLEOTIDE SEQUENCE</scope>
</reference>
<evidence type="ECO:0000313" key="1">
    <source>
        <dbReference type="EMBL" id="CAG6599901.1"/>
    </source>
</evidence>
<accession>A0A8D8PFC1</accession>
<dbReference type="EMBL" id="HBUE01237347">
    <property type="protein sequence ID" value="CAG6547698.1"/>
    <property type="molecule type" value="Transcribed_RNA"/>
</dbReference>
<dbReference type="EMBL" id="HBUE01344275">
    <property type="protein sequence ID" value="CAG6599901.1"/>
    <property type="molecule type" value="Transcribed_RNA"/>
</dbReference>
<proteinExistence type="predicted"/>
<name>A0A8D8PFC1_CULPI</name>